<dbReference type="EMBL" id="CP040017">
    <property type="protein sequence ID" value="QCP14184.1"/>
    <property type="molecule type" value="Genomic_DNA"/>
</dbReference>
<evidence type="ECO:0000313" key="4">
    <source>
        <dbReference type="Proteomes" id="UP000298763"/>
    </source>
</evidence>
<feature type="transmembrane region" description="Helical" evidence="1">
    <location>
        <begin position="38"/>
        <end position="56"/>
    </location>
</feature>
<keyword evidence="1" id="KW-1133">Transmembrane helix</keyword>
<evidence type="ECO:0000313" key="5">
    <source>
        <dbReference type="Proteomes" id="UP000584325"/>
    </source>
</evidence>
<dbReference type="AlphaFoldDB" id="A0A4P8I088"/>
<dbReference type="OrthoDB" id="9178072at2"/>
<evidence type="ECO:0008006" key="6">
    <source>
        <dbReference type="Google" id="ProtNLM"/>
    </source>
</evidence>
<dbReference type="Proteomes" id="UP000584325">
    <property type="component" value="Unassembled WGS sequence"/>
</dbReference>
<keyword evidence="1" id="KW-0812">Transmembrane</keyword>
<evidence type="ECO:0000256" key="1">
    <source>
        <dbReference type="SAM" id="Phobius"/>
    </source>
</evidence>
<evidence type="ECO:0000313" key="3">
    <source>
        <dbReference type="EMBL" id="QCP14184.1"/>
    </source>
</evidence>
<dbReference type="Proteomes" id="UP000298763">
    <property type="component" value="Chromosome"/>
</dbReference>
<sequence length="464" mass="47227">MGAWIKGGLAALVAFGICWGGAIAWWQGTGRSPSNTELAALLLAAPLALLATFLLVRHLRKPAAAPEAAGGPAEAATPAPPVAGPSLALLAAALRTPHGAAPEELAEAITDQRARGDLDPELLDDDGYPVMSVRVADPIDAEGREQIGLWLAAQGQPDPLFDDEQWRALGMATSVAAELAHQAGAHPHVLPDDASVPAAGMPALPVLQVLLALTGAWNEAQRGAAAAWIHYVVGESGWPASHAAISVAAQPAPAAAVSNWLIQLTAQAAGTPTIAMLLACDSQIGEASVNALAADGRLFTATRQQGLMPGEGAAGLLLADASAAALLGGDPVHLHTVAARRDDSADVARKPDAALLRNLGAQACTQGAVEPAAVAMLLADTGHRTSRVMELMELATGALVQLDAGTDVLATGSACGHAGAVPFVAALALAHRNALERQAPVLCVSNEDPHYRCAVLVRPPPRQA</sequence>
<name>A0A4P8I088_9BURK</name>
<evidence type="ECO:0000313" key="2">
    <source>
        <dbReference type="EMBL" id="MBB3222032.1"/>
    </source>
</evidence>
<organism evidence="2 5">
    <name type="scientific">Pseudoduganella umbonata</name>
    <dbReference type="NCBI Taxonomy" id="864828"/>
    <lineage>
        <taxon>Bacteria</taxon>
        <taxon>Pseudomonadati</taxon>
        <taxon>Pseudomonadota</taxon>
        <taxon>Betaproteobacteria</taxon>
        <taxon>Burkholderiales</taxon>
        <taxon>Oxalobacteraceae</taxon>
        <taxon>Telluria group</taxon>
        <taxon>Pseudoduganella</taxon>
    </lineage>
</organism>
<protein>
    <recommendedName>
        <fullName evidence="6">3-oxoacyl-ACP synthase</fullName>
    </recommendedName>
</protein>
<feature type="transmembrane region" description="Helical" evidence="1">
    <location>
        <begin position="7"/>
        <end position="26"/>
    </location>
</feature>
<dbReference type="RefSeq" id="WP_137316956.1">
    <property type="nucleotide sequence ID" value="NZ_CP040017.1"/>
</dbReference>
<keyword evidence="1" id="KW-0472">Membrane</keyword>
<gene>
    <name evidence="3" type="ORF">FCL38_30035</name>
    <name evidence="2" type="ORF">FHS02_002842</name>
</gene>
<reference evidence="3 4" key="1">
    <citation type="submission" date="2019-05" db="EMBL/GenBank/DDBJ databases">
        <title>Draft Genome Sequences of Six Type Strains of the Genus Massilia.</title>
        <authorList>
            <person name="Miess H."/>
            <person name="Frediansyhah A."/>
            <person name="Gross H."/>
        </authorList>
    </citation>
    <scope>NUCLEOTIDE SEQUENCE [LARGE SCALE GENOMIC DNA]</scope>
    <source>
        <strain evidence="3 4">DSMZ 26121</strain>
    </source>
</reference>
<accession>A0A4P8I088</accession>
<reference evidence="2 5" key="2">
    <citation type="submission" date="2020-08" db="EMBL/GenBank/DDBJ databases">
        <title>Genomic Encyclopedia of Type Strains, Phase III (KMG-III): the genomes of soil and plant-associated and newly described type strains.</title>
        <authorList>
            <person name="Whitman W."/>
        </authorList>
    </citation>
    <scope>NUCLEOTIDE SEQUENCE [LARGE SCALE GENOMIC DNA]</scope>
    <source>
        <strain evidence="2 5">CECT 7753</strain>
    </source>
</reference>
<dbReference type="EMBL" id="JACHXS010000004">
    <property type="protein sequence ID" value="MBB3222032.1"/>
    <property type="molecule type" value="Genomic_DNA"/>
</dbReference>
<keyword evidence="4" id="KW-1185">Reference proteome</keyword>
<proteinExistence type="predicted"/>